<dbReference type="Proteomes" id="UP000003900">
    <property type="component" value="Unassembled WGS sequence"/>
</dbReference>
<dbReference type="Pfam" id="PF00484">
    <property type="entry name" value="Pro_CA"/>
    <property type="match status" value="1"/>
</dbReference>
<evidence type="ECO:0000256" key="1">
    <source>
        <dbReference type="ARBA" id="ARBA00006217"/>
    </source>
</evidence>
<dbReference type="EMBL" id="AHKH01000008">
    <property type="protein sequence ID" value="EHQ63387.1"/>
    <property type="molecule type" value="Genomic_DNA"/>
</dbReference>
<proteinExistence type="inferred from homology"/>
<sequence>MMKNNMETILEFNQQFVDKREYEQFLTNKFPDKKMAIITCMDTRLVELLPRAMNLRNGDAKIIKNAGAIISQPFGSVVRSVLVAIYELGANEVVVVGHYGCGMTGLNSEGIIEKAKARGVQDVVLDTLTNSGIKLHHWLRGFDNVHEGVLNSVRILRKHPLLPNDIPVHGMVIHPDTGALEWIADGYRYLEDVQSDPDLADKETHTPSATR</sequence>
<gene>
    <name evidence="7" type="ORF">PDENDC454_04546</name>
</gene>
<evidence type="ECO:0000256" key="2">
    <source>
        <dbReference type="ARBA" id="ARBA00012925"/>
    </source>
</evidence>
<evidence type="ECO:0000256" key="6">
    <source>
        <dbReference type="PIRSR" id="PIRSR601765-1"/>
    </source>
</evidence>
<comment type="caution">
    <text evidence="7">The sequence shown here is derived from an EMBL/GenBank/DDBJ whole genome shotgun (WGS) entry which is preliminary data.</text>
</comment>
<name>H3SBM3_9BACL</name>
<reference evidence="7 8" key="1">
    <citation type="journal article" date="2012" name="J. Bacteriol.">
        <title>Genome Sequence of the Pattern-Forming Social Bacterium Paenibacillus dendritiformis C454 Chiral Morphotype.</title>
        <authorList>
            <person name="Sirota-Madi A."/>
            <person name="Olender T."/>
            <person name="Helman Y."/>
            <person name="Brainis I."/>
            <person name="Finkelshtein A."/>
            <person name="Roth D."/>
            <person name="Hagai E."/>
            <person name="Leshkowitz D."/>
            <person name="Brodsky L."/>
            <person name="Galatenko V."/>
            <person name="Nikolaev V."/>
            <person name="Gutnick D.L."/>
            <person name="Lancet D."/>
            <person name="Ben-Jacob E."/>
        </authorList>
    </citation>
    <scope>NUCLEOTIDE SEQUENCE [LARGE SCALE GENOMIC DNA]</scope>
    <source>
        <strain evidence="7 8">C454</strain>
    </source>
</reference>
<evidence type="ECO:0000256" key="3">
    <source>
        <dbReference type="ARBA" id="ARBA00022723"/>
    </source>
</evidence>
<comment type="cofactor">
    <cofactor evidence="6">
        <name>Zn(2+)</name>
        <dbReference type="ChEBI" id="CHEBI:29105"/>
    </cofactor>
    <text evidence="6">Binds 1 zinc ion per subunit.</text>
</comment>
<keyword evidence="3 6" id="KW-0479">Metal-binding</keyword>
<dbReference type="GO" id="GO:0004089">
    <property type="term" value="F:carbonate dehydratase activity"/>
    <property type="evidence" value="ECO:0007669"/>
    <property type="project" value="UniProtKB-EC"/>
</dbReference>
<dbReference type="PATRIC" id="fig|1131935.3.peg.901"/>
<evidence type="ECO:0000313" key="7">
    <source>
        <dbReference type="EMBL" id="EHQ63387.1"/>
    </source>
</evidence>
<dbReference type="SUPFAM" id="SSF53056">
    <property type="entry name" value="beta-carbonic anhydrase, cab"/>
    <property type="match status" value="1"/>
</dbReference>
<keyword evidence="4 6" id="KW-0862">Zinc</keyword>
<dbReference type="GO" id="GO:0008270">
    <property type="term" value="F:zinc ion binding"/>
    <property type="evidence" value="ECO:0007669"/>
    <property type="project" value="InterPro"/>
</dbReference>
<comment type="similarity">
    <text evidence="1">Belongs to the beta-class carbonic anhydrase family.</text>
</comment>
<dbReference type="InterPro" id="IPR001765">
    <property type="entry name" value="Carbonic_anhydrase"/>
</dbReference>
<dbReference type="Gene3D" id="3.40.1050.10">
    <property type="entry name" value="Carbonic anhydrase"/>
    <property type="match status" value="1"/>
</dbReference>
<accession>H3SBM3</accession>
<dbReference type="EC" id="4.2.1.1" evidence="2"/>
<dbReference type="AlphaFoldDB" id="H3SBM3"/>
<feature type="binding site" evidence="6">
    <location>
        <position position="101"/>
    </location>
    <ligand>
        <name>Zn(2+)</name>
        <dbReference type="ChEBI" id="CHEBI:29105"/>
    </ligand>
</feature>
<feature type="binding site" evidence="6">
    <location>
        <position position="40"/>
    </location>
    <ligand>
        <name>Zn(2+)</name>
        <dbReference type="ChEBI" id="CHEBI:29105"/>
    </ligand>
</feature>
<evidence type="ECO:0000256" key="5">
    <source>
        <dbReference type="ARBA" id="ARBA00048348"/>
    </source>
</evidence>
<feature type="binding site" evidence="6">
    <location>
        <position position="42"/>
    </location>
    <ligand>
        <name>Zn(2+)</name>
        <dbReference type="ChEBI" id="CHEBI:29105"/>
    </ligand>
</feature>
<evidence type="ECO:0000256" key="4">
    <source>
        <dbReference type="ARBA" id="ARBA00022833"/>
    </source>
</evidence>
<keyword evidence="8" id="KW-1185">Reference proteome</keyword>
<protein>
    <recommendedName>
        <fullName evidence="2">carbonic anhydrase</fullName>
        <ecNumber evidence="2">4.2.1.1</ecNumber>
    </recommendedName>
</protein>
<dbReference type="PANTHER" id="PTHR43175:SF3">
    <property type="entry name" value="CARBON DISULFIDE HYDROLASE"/>
    <property type="match status" value="1"/>
</dbReference>
<evidence type="ECO:0000313" key="8">
    <source>
        <dbReference type="Proteomes" id="UP000003900"/>
    </source>
</evidence>
<dbReference type="SMART" id="SM00947">
    <property type="entry name" value="Pro_CA"/>
    <property type="match status" value="1"/>
</dbReference>
<comment type="catalytic activity">
    <reaction evidence="5">
        <text>hydrogencarbonate + H(+) = CO2 + H2O</text>
        <dbReference type="Rhea" id="RHEA:10748"/>
        <dbReference type="ChEBI" id="CHEBI:15377"/>
        <dbReference type="ChEBI" id="CHEBI:15378"/>
        <dbReference type="ChEBI" id="CHEBI:16526"/>
        <dbReference type="ChEBI" id="CHEBI:17544"/>
        <dbReference type="EC" id="4.2.1.1"/>
    </reaction>
</comment>
<dbReference type="InterPro" id="IPR036874">
    <property type="entry name" value="Carbonic_anhydrase_sf"/>
</dbReference>
<organism evidence="7 8">
    <name type="scientific">Paenibacillus dendritiformis C454</name>
    <dbReference type="NCBI Taxonomy" id="1131935"/>
    <lineage>
        <taxon>Bacteria</taxon>
        <taxon>Bacillati</taxon>
        <taxon>Bacillota</taxon>
        <taxon>Bacilli</taxon>
        <taxon>Bacillales</taxon>
        <taxon>Paenibacillaceae</taxon>
        <taxon>Paenibacillus</taxon>
    </lineage>
</organism>
<feature type="binding site" evidence="6">
    <location>
        <position position="98"/>
    </location>
    <ligand>
        <name>Zn(2+)</name>
        <dbReference type="ChEBI" id="CHEBI:29105"/>
    </ligand>
</feature>
<dbReference type="CDD" id="cd03379">
    <property type="entry name" value="beta_CA_cladeD"/>
    <property type="match status" value="1"/>
</dbReference>
<dbReference type="PANTHER" id="PTHR43175">
    <property type="entry name" value="CARBONIC ANHYDRASE"/>
    <property type="match status" value="1"/>
</dbReference>
<dbReference type="STRING" id="1131935.PDENDC454_04546"/>